<organism evidence="4 5">
    <name type="scientific">Trachymyrmex septentrionalis</name>
    <dbReference type="NCBI Taxonomy" id="34720"/>
    <lineage>
        <taxon>Eukaryota</taxon>
        <taxon>Metazoa</taxon>
        <taxon>Ecdysozoa</taxon>
        <taxon>Arthropoda</taxon>
        <taxon>Hexapoda</taxon>
        <taxon>Insecta</taxon>
        <taxon>Pterygota</taxon>
        <taxon>Neoptera</taxon>
        <taxon>Endopterygota</taxon>
        <taxon>Hymenoptera</taxon>
        <taxon>Apocrita</taxon>
        <taxon>Aculeata</taxon>
        <taxon>Formicoidea</taxon>
        <taxon>Formicidae</taxon>
        <taxon>Myrmicinae</taxon>
        <taxon>Trachymyrmex</taxon>
    </lineage>
</organism>
<evidence type="ECO:0000256" key="1">
    <source>
        <dbReference type="ARBA" id="ARBA00001968"/>
    </source>
</evidence>
<dbReference type="GO" id="GO:0046872">
    <property type="term" value="F:metal ion binding"/>
    <property type="evidence" value="ECO:0007669"/>
    <property type="project" value="UniProtKB-KW"/>
</dbReference>
<dbReference type="AlphaFoldDB" id="A0A195FTQ5"/>
<sequence>MAYNLVLSSSDHKDIIEQFNRRCTHIRVQSFGGEDAKLFRNRKYFFFLNTQVTCNSNLEITDIGAHWQGSVHDNTIFNNNRLRANFENGTYDSLLLGDSAYPLIKYLLTPLINSQTAAEQFYNKYTYSYSKYNRTSPCFHYQHSNNEVANALFLWNT</sequence>
<name>A0A195FTQ5_9HYME</name>
<evidence type="ECO:0000313" key="5">
    <source>
        <dbReference type="Proteomes" id="UP000078541"/>
    </source>
</evidence>
<dbReference type="EMBL" id="KQ981272">
    <property type="protein sequence ID" value="KYN43843.1"/>
    <property type="molecule type" value="Genomic_DNA"/>
</dbReference>
<comment type="cofactor">
    <cofactor evidence="1">
        <name>a divalent metal cation</name>
        <dbReference type="ChEBI" id="CHEBI:60240"/>
    </cofactor>
</comment>
<feature type="domain" description="DDE Tnp4" evidence="3">
    <location>
        <begin position="23"/>
        <end position="125"/>
    </location>
</feature>
<proteinExistence type="predicted"/>
<dbReference type="Proteomes" id="UP000078541">
    <property type="component" value="Unassembled WGS sequence"/>
</dbReference>
<dbReference type="STRING" id="34720.A0A195FTQ5"/>
<keyword evidence="2" id="KW-0479">Metal-binding</keyword>
<keyword evidence="5" id="KW-1185">Reference proteome</keyword>
<accession>A0A195FTQ5</accession>
<evidence type="ECO:0000313" key="4">
    <source>
        <dbReference type="EMBL" id="KYN43843.1"/>
    </source>
</evidence>
<gene>
    <name evidence="4" type="ORF">ALC56_01713</name>
</gene>
<evidence type="ECO:0000259" key="3">
    <source>
        <dbReference type="Pfam" id="PF13359"/>
    </source>
</evidence>
<reference evidence="4 5" key="1">
    <citation type="submission" date="2016-03" db="EMBL/GenBank/DDBJ databases">
        <title>Trachymyrmex septentrionalis WGS genome.</title>
        <authorList>
            <person name="Nygaard S."/>
            <person name="Hu H."/>
            <person name="Boomsma J."/>
            <person name="Zhang G."/>
        </authorList>
    </citation>
    <scope>NUCLEOTIDE SEQUENCE [LARGE SCALE GENOMIC DNA]</scope>
    <source>
        <strain evidence="4">Tsep2-gDNA-1</strain>
        <tissue evidence="4">Whole body</tissue>
    </source>
</reference>
<evidence type="ECO:0000256" key="2">
    <source>
        <dbReference type="ARBA" id="ARBA00022723"/>
    </source>
</evidence>
<protein>
    <submittedName>
        <fullName evidence="4">Putative nuclease HARBI1</fullName>
    </submittedName>
</protein>
<dbReference type="Pfam" id="PF13359">
    <property type="entry name" value="DDE_Tnp_4"/>
    <property type="match status" value="1"/>
</dbReference>
<dbReference type="InterPro" id="IPR027806">
    <property type="entry name" value="HARBI1_dom"/>
</dbReference>